<keyword evidence="10" id="KW-1185">Reference proteome</keyword>
<dbReference type="Proteomes" id="UP000823674">
    <property type="component" value="Chromosome A06"/>
</dbReference>
<keyword evidence="4 6" id="KW-1133">Transmembrane helix</keyword>
<evidence type="ECO:0000256" key="1">
    <source>
        <dbReference type="ARBA" id="ARBA00004477"/>
    </source>
</evidence>
<protein>
    <recommendedName>
        <fullName evidence="6">Reticulon-like protein</fullName>
    </recommendedName>
</protein>
<feature type="transmembrane region" description="Helical" evidence="6">
    <location>
        <begin position="174"/>
        <end position="193"/>
    </location>
</feature>
<feature type="region of interest" description="Disordered" evidence="7">
    <location>
        <begin position="1"/>
        <end position="81"/>
    </location>
</feature>
<comment type="caution">
    <text evidence="9">The sequence shown here is derived from an EMBL/GenBank/DDBJ whole genome shotgun (WGS) entry which is preliminary data.</text>
</comment>
<dbReference type="PANTHER" id="PTHR46626:SF1">
    <property type="entry name" value="RETICULON-LIKE PROTEIN B21"/>
    <property type="match status" value="1"/>
</dbReference>
<evidence type="ECO:0000256" key="6">
    <source>
        <dbReference type="RuleBase" id="RU363132"/>
    </source>
</evidence>
<reference evidence="9 10" key="1">
    <citation type="submission" date="2021-03" db="EMBL/GenBank/DDBJ databases">
        <authorList>
            <person name="King G.J."/>
            <person name="Bancroft I."/>
            <person name="Baten A."/>
            <person name="Bloomfield J."/>
            <person name="Borpatragohain P."/>
            <person name="He Z."/>
            <person name="Irish N."/>
            <person name="Irwin J."/>
            <person name="Liu K."/>
            <person name="Mauleon R.P."/>
            <person name="Moore J."/>
            <person name="Morris R."/>
            <person name="Ostergaard L."/>
            <person name="Wang B."/>
            <person name="Wells R."/>
        </authorList>
    </citation>
    <scope>NUCLEOTIDE SEQUENCE [LARGE SCALE GENOMIC DNA]</scope>
    <source>
        <strain evidence="9">R-o-18</strain>
        <tissue evidence="9">Leaf</tissue>
    </source>
</reference>
<dbReference type="PANTHER" id="PTHR46626">
    <property type="entry name" value="RETICULON-LIKE PROTEIN B17"/>
    <property type="match status" value="1"/>
</dbReference>
<feature type="compositionally biased region" description="Acidic residues" evidence="7">
    <location>
        <begin position="39"/>
        <end position="56"/>
    </location>
</feature>
<evidence type="ECO:0000313" key="10">
    <source>
        <dbReference type="Proteomes" id="UP000823674"/>
    </source>
</evidence>
<feature type="transmembrane region" description="Helical" evidence="6">
    <location>
        <begin position="152"/>
        <end position="168"/>
    </location>
</feature>
<accession>A0ABQ7MAR3</accession>
<dbReference type="InterPro" id="IPR044647">
    <property type="entry name" value="RTNLB17/18/21"/>
</dbReference>
<name>A0ABQ7MAR3_BRACM</name>
<evidence type="ECO:0000256" key="2">
    <source>
        <dbReference type="ARBA" id="ARBA00022692"/>
    </source>
</evidence>
<organism evidence="9 10">
    <name type="scientific">Brassica rapa subsp. trilocularis</name>
    <dbReference type="NCBI Taxonomy" id="1813537"/>
    <lineage>
        <taxon>Eukaryota</taxon>
        <taxon>Viridiplantae</taxon>
        <taxon>Streptophyta</taxon>
        <taxon>Embryophyta</taxon>
        <taxon>Tracheophyta</taxon>
        <taxon>Spermatophyta</taxon>
        <taxon>Magnoliopsida</taxon>
        <taxon>eudicotyledons</taxon>
        <taxon>Gunneridae</taxon>
        <taxon>Pentapetalae</taxon>
        <taxon>rosids</taxon>
        <taxon>malvids</taxon>
        <taxon>Brassicales</taxon>
        <taxon>Brassicaceae</taxon>
        <taxon>Brassiceae</taxon>
        <taxon>Brassica</taxon>
    </lineage>
</organism>
<feature type="domain" description="Reticulon" evidence="8">
    <location>
        <begin position="139"/>
        <end position="240"/>
    </location>
</feature>
<comment type="subcellular location">
    <subcellularLocation>
        <location evidence="1 6">Endoplasmic reticulum membrane</location>
        <topology evidence="1 6">Multi-pass membrane protein</topology>
    </subcellularLocation>
</comment>
<dbReference type="EMBL" id="JADBGQ010000006">
    <property type="protein sequence ID" value="KAG5395158.1"/>
    <property type="molecule type" value="Genomic_DNA"/>
</dbReference>
<gene>
    <name evidence="9" type="primary">A06g509740.1_BraROA</name>
    <name evidence="9" type="ORF">IGI04_025121</name>
</gene>
<dbReference type="InterPro" id="IPR003388">
    <property type="entry name" value="Reticulon"/>
</dbReference>
<feature type="compositionally biased region" description="Basic and acidic residues" evidence="7">
    <location>
        <begin position="29"/>
        <end position="38"/>
    </location>
</feature>
<evidence type="ECO:0000256" key="3">
    <source>
        <dbReference type="ARBA" id="ARBA00022824"/>
    </source>
</evidence>
<dbReference type="Pfam" id="PF02453">
    <property type="entry name" value="Reticulon"/>
    <property type="match status" value="1"/>
</dbReference>
<evidence type="ECO:0000256" key="4">
    <source>
        <dbReference type="ARBA" id="ARBA00022989"/>
    </source>
</evidence>
<evidence type="ECO:0000256" key="7">
    <source>
        <dbReference type="SAM" id="MobiDB-lite"/>
    </source>
</evidence>
<proteinExistence type="predicted"/>
<sequence>MPSDHEMGKSKGTIIGGDSEGDGSLLRAIQREIVVDHEEKEEEEDDDKEEEEEEVEKESVDVKEMNVAKQSSENRVDGVESKKYSQFHNRTVPSPSVVHKVPPPVIKRASTVYSVPPSKDAYAEKEENFTHPQNKLQSLEDLVMWRDASRSTLVFGFGTFLIISSSYANDLNFSFISVVAYIGLIYLGVTFVFKSVIRRGIVDEEEKHKGVGVREKDVKKILRFIMPYLNESLLQLRALFSGDPSTTLKKMP</sequence>
<dbReference type="PROSITE" id="PS50845">
    <property type="entry name" value="RETICULON"/>
    <property type="match status" value="1"/>
</dbReference>
<evidence type="ECO:0000313" key="9">
    <source>
        <dbReference type="EMBL" id="KAG5395158.1"/>
    </source>
</evidence>
<keyword evidence="5 6" id="KW-0472">Membrane</keyword>
<feature type="compositionally biased region" description="Basic and acidic residues" evidence="7">
    <location>
        <begin position="57"/>
        <end position="81"/>
    </location>
</feature>
<keyword evidence="2 6" id="KW-0812">Transmembrane</keyword>
<evidence type="ECO:0000256" key="5">
    <source>
        <dbReference type="ARBA" id="ARBA00023136"/>
    </source>
</evidence>
<keyword evidence="3 6" id="KW-0256">Endoplasmic reticulum</keyword>
<evidence type="ECO:0000259" key="8">
    <source>
        <dbReference type="PROSITE" id="PS50845"/>
    </source>
</evidence>